<dbReference type="AlphaFoldDB" id="A0A010RVB6"/>
<name>A0A010RVB6_9PEZI</name>
<reference evidence="1 2" key="1">
    <citation type="submission" date="2014-02" db="EMBL/GenBank/DDBJ databases">
        <title>The genome sequence of Colletotrichum fioriniae PJ7.</title>
        <authorList>
            <person name="Baroncelli R."/>
            <person name="Thon M.R."/>
        </authorList>
    </citation>
    <scope>NUCLEOTIDE SEQUENCE [LARGE SCALE GENOMIC DNA]</scope>
    <source>
        <strain evidence="1 2">PJ7</strain>
    </source>
</reference>
<comment type="caution">
    <text evidence="1">The sequence shown here is derived from an EMBL/GenBank/DDBJ whole genome shotgun (WGS) entry which is preliminary data.</text>
</comment>
<keyword evidence="2" id="KW-1185">Reference proteome</keyword>
<dbReference type="GO" id="GO:0016740">
    <property type="term" value="F:transferase activity"/>
    <property type="evidence" value="ECO:0007669"/>
    <property type="project" value="UniProtKB-KW"/>
</dbReference>
<dbReference type="KEGG" id="cfj:CFIO01_12604"/>
<protein>
    <submittedName>
        <fullName evidence="1">Glutathione S-transferase</fullName>
    </submittedName>
</protein>
<evidence type="ECO:0000313" key="2">
    <source>
        <dbReference type="Proteomes" id="UP000020467"/>
    </source>
</evidence>
<proteinExistence type="predicted"/>
<dbReference type="EMBL" id="JARH01000165">
    <property type="protein sequence ID" value="EXF84506.1"/>
    <property type="molecule type" value="Genomic_DNA"/>
</dbReference>
<gene>
    <name evidence="1" type="ORF">CFIO01_12604</name>
</gene>
<evidence type="ECO:0000313" key="1">
    <source>
        <dbReference type="EMBL" id="EXF84506.1"/>
    </source>
</evidence>
<dbReference type="HOGENOM" id="CLU_2637912_0_0_1"/>
<sequence length="77" mass="8807">MSAIEILGRRLHRSIPTTRSISSSNLTLKLVTTTHARNKFAHPTVLTRNFTTTRSFATSQQSFKMATEELPKVKLYW</sequence>
<organism evidence="1 2">
    <name type="scientific">Colletotrichum fioriniae PJ7</name>
    <dbReference type="NCBI Taxonomy" id="1445577"/>
    <lineage>
        <taxon>Eukaryota</taxon>
        <taxon>Fungi</taxon>
        <taxon>Dikarya</taxon>
        <taxon>Ascomycota</taxon>
        <taxon>Pezizomycotina</taxon>
        <taxon>Sordariomycetes</taxon>
        <taxon>Hypocreomycetidae</taxon>
        <taxon>Glomerellales</taxon>
        <taxon>Glomerellaceae</taxon>
        <taxon>Colletotrichum</taxon>
        <taxon>Colletotrichum acutatum species complex</taxon>
    </lineage>
</organism>
<keyword evidence="1" id="KW-0808">Transferase</keyword>
<dbReference type="Proteomes" id="UP000020467">
    <property type="component" value="Unassembled WGS sequence"/>
</dbReference>
<accession>A0A010RVB6</accession>